<protein>
    <submittedName>
        <fullName evidence="1">Uncharacterized protein</fullName>
    </submittedName>
</protein>
<dbReference type="AlphaFoldDB" id="A0A1Y2ACN1"/>
<evidence type="ECO:0000313" key="1">
    <source>
        <dbReference type="EMBL" id="ORY20040.1"/>
    </source>
</evidence>
<dbReference type="Proteomes" id="UP000193920">
    <property type="component" value="Unassembled WGS sequence"/>
</dbReference>
<accession>A0A1Y2ACN1</accession>
<sequence length="123" mass="14543">MNSKSNILEDIIGYKKINGIMNNNIKGIDDISREIIMKNAFLEYNNIYKISTKKINFKLEEKLKIVEVREIKLEKKPIKNISKKVRKENRKVKRENDKCINIIIKILIIKISNNRKDTKTVEL</sequence>
<reference evidence="1 2" key="1">
    <citation type="submission" date="2016-08" db="EMBL/GenBank/DDBJ databases">
        <title>A Parts List for Fungal Cellulosomes Revealed by Comparative Genomics.</title>
        <authorList>
            <consortium name="DOE Joint Genome Institute"/>
            <person name="Haitjema C.H."/>
            <person name="Gilmore S.P."/>
            <person name="Henske J.K."/>
            <person name="Solomon K.V."/>
            <person name="De Groot R."/>
            <person name="Kuo A."/>
            <person name="Mondo S.J."/>
            <person name="Salamov A.A."/>
            <person name="Labutti K."/>
            <person name="Zhao Z."/>
            <person name="Chiniquy J."/>
            <person name="Barry K."/>
            <person name="Brewer H.M."/>
            <person name="Purvine S.O."/>
            <person name="Wright A.T."/>
            <person name="Boxma B."/>
            <person name="Van Alen T."/>
            <person name="Hackstein J.H."/>
            <person name="Baker S.E."/>
            <person name="Grigoriev I.V."/>
            <person name="O'Malley M.A."/>
        </authorList>
    </citation>
    <scope>NUCLEOTIDE SEQUENCE [LARGE SCALE GENOMIC DNA]</scope>
    <source>
        <strain evidence="1 2">G1</strain>
    </source>
</reference>
<name>A0A1Y2ACN1_9FUNG</name>
<proteinExistence type="predicted"/>
<gene>
    <name evidence="1" type="ORF">LY90DRAFT_634560</name>
</gene>
<comment type="caution">
    <text evidence="1">The sequence shown here is derived from an EMBL/GenBank/DDBJ whole genome shotgun (WGS) entry which is preliminary data.</text>
</comment>
<organism evidence="1 2">
    <name type="scientific">Neocallimastix californiae</name>
    <dbReference type="NCBI Taxonomy" id="1754190"/>
    <lineage>
        <taxon>Eukaryota</taxon>
        <taxon>Fungi</taxon>
        <taxon>Fungi incertae sedis</taxon>
        <taxon>Chytridiomycota</taxon>
        <taxon>Chytridiomycota incertae sedis</taxon>
        <taxon>Neocallimastigomycetes</taxon>
        <taxon>Neocallimastigales</taxon>
        <taxon>Neocallimastigaceae</taxon>
        <taxon>Neocallimastix</taxon>
    </lineage>
</organism>
<dbReference type="EMBL" id="MCOG01000305">
    <property type="protein sequence ID" value="ORY20040.1"/>
    <property type="molecule type" value="Genomic_DNA"/>
</dbReference>
<keyword evidence="2" id="KW-1185">Reference proteome</keyword>
<evidence type="ECO:0000313" key="2">
    <source>
        <dbReference type="Proteomes" id="UP000193920"/>
    </source>
</evidence>